<keyword evidence="2" id="KW-1133">Transmembrane helix</keyword>
<dbReference type="InterPro" id="IPR036312">
    <property type="entry name" value="Bifun_inhib/LTP/seed_sf"/>
</dbReference>
<dbReference type="Gramene" id="OBART12G19830.1">
    <property type="protein sequence ID" value="OBART12G19830.1"/>
    <property type="gene ID" value="OBART12G19830"/>
</dbReference>
<keyword evidence="2" id="KW-0812">Transmembrane</keyword>
<feature type="transmembrane region" description="Helical" evidence="2">
    <location>
        <begin position="187"/>
        <end position="208"/>
    </location>
</feature>
<dbReference type="SUPFAM" id="SSF47699">
    <property type="entry name" value="Bifunctional inhibitor/lipid-transfer protein/seed storage 2S albumin"/>
    <property type="match status" value="1"/>
</dbReference>
<evidence type="ECO:0000313" key="6">
    <source>
        <dbReference type="Proteomes" id="UP000026960"/>
    </source>
</evidence>
<proteinExistence type="predicted"/>
<reference evidence="5" key="2">
    <citation type="submission" date="2015-03" db="UniProtKB">
        <authorList>
            <consortium name="EnsemblPlants"/>
        </authorList>
    </citation>
    <scope>IDENTIFICATION</scope>
</reference>
<accession>A0A0D3HX35</accession>
<evidence type="ECO:0000256" key="3">
    <source>
        <dbReference type="SAM" id="SignalP"/>
    </source>
</evidence>
<feature type="chain" id="PRO_5002264450" description="Bifunctional inhibitor/plant lipid transfer protein/seed storage helical domain-containing protein" evidence="3">
    <location>
        <begin position="25"/>
        <end position="230"/>
    </location>
</feature>
<evidence type="ECO:0000256" key="2">
    <source>
        <dbReference type="SAM" id="Phobius"/>
    </source>
</evidence>
<dbReference type="Pfam" id="PF14368">
    <property type="entry name" value="LTP_2"/>
    <property type="match status" value="1"/>
</dbReference>
<dbReference type="InterPro" id="IPR016140">
    <property type="entry name" value="Bifunc_inhib/LTP/seed_store"/>
</dbReference>
<dbReference type="HOGENOM" id="CLU_1206399_0_0_1"/>
<keyword evidence="3" id="KW-0732">Signal</keyword>
<reference evidence="5" key="1">
    <citation type="journal article" date="2009" name="Rice">
        <title>De Novo Next Generation Sequencing of Plant Genomes.</title>
        <authorList>
            <person name="Rounsley S."/>
            <person name="Marri P.R."/>
            <person name="Yu Y."/>
            <person name="He R."/>
            <person name="Sisneros N."/>
            <person name="Goicoechea J.L."/>
            <person name="Lee S.J."/>
            <person name="Angelova A."/>
            <person name="Kudrna D."/>
            <person name="Luo M."/>
            <person name="Affourtit J."/>
            <person name="Desany B."/>
            <person name="Knight J."/>
            <person name="Niazi F."/>
            <person name="Egholm M."/>
            <person name="Wing R.A."/>
        </authorList>
    </citation>
    <scope>NUCLEOTIDE SEQUENCE [LARGE SCALE GENOMIC DNA]</scope>
    <source>
        <strain evidence="5">cv. IRGC 105608</strain>
    </source>
</reference>
<dbReference type="STRING" id="65489.A0A0D3HX35"/>
<keyword evidence="2" id="KW-0472">Membrane</keyword>
<feature type="region of interest" description="Disordered" evidence="1">
    <location>
        <begin position="141"/>
        <end position="166"/>
    </location>
</feature>
<evidence type="ECO:0000256" key="1">
    <source>
        <dbReference type="SAM" id="MobiDB-lite"/>
    </source>
</evidence>
<evidence type="ECO:0000259" key="4">
    <source>
        <dbReference type="Pfam" id="PF14368"/>
    </source>
</evidence>
<keyword evidence="6" id="KW-1185">Reference proteome</keyword>
<dbReference type="Proteomes" id="UP000026960">
    <property type="component" value="Chromosome 12"/>
</dbReference>
<dbReference type="PaxDb" id="65489-OBART12G19830.1"/>
<protein>
    <recommendedName>
        <fullName evidence="4">Bifunctional inhibitor/plant lipid transfer protein/seed storage helical domain-containing protein</fullName>
    </recommendedName>
</protein>
<dbReference type="AlphaFoldDB" id="A0A0D3HX35"/>
<feature type="signal peptide" evidence="3">
    <location>
        <begin position="1"/>
        <end position="24"/>
    </location>
</feature>
<name>A0A0D3HX35_9ORYZ</name>
<feature type="compositionally biased region" description="Pro residues" evidence="1">
    <location>
        <begin position="152"/>
        <end position="166"/>
    </location>
</feature>
<sequence length="230" mass="23957">MKLEMIHVKLFTVAVLLSFSHGEGRPVCRTATTPPCFSNTTADGAIVSTLQLKDEARCNSVDLAHLISKNCDPSEDSPSGECCRPVMATVEQGPDTCICNVANESVLATHGLSAEIIGQLYDQCGGARDIQNLSSSCYAPTADPSGTGALSPPSPSPPPPPPASPVPSPPPALVIVRYSSGNISLEITVTSIAGATFVLLVVALGYAYTQGKKSEGTSYFCTQPSLCNRE</sequence>
<evidence type="ECO:0000313" key="5">
    <source>
        <dbReference type="EnsemblPlants" id="OBART12G19830.1"/>
    </source>
</evidence>
<dbReference type="eggNOG" id="ENOG502R5GV">
    <property type="taxonomic scope" value="Eukaryota"/>
</dbReference>
<feature type="domain" description="Bifunctional inhibitor/plant lipid transfer protein/seed storage helical" evidence="4">
    <location>
        <begin position="69"/>
        <end position="130"/>
    </location>
</feature>
<organism evidence="5">
    <name type="scientific">Oryza barthii</name>
    <dbReference type="NCBI Taxonomy" id="65489"/>
    <lineage>
        <taxon>Eukaryota</taxon>
        <taxon>Viridiplantae</taxon>
        <taxon>Streptophyta</taxon>
        <taxon>Embryophyta</taxon>
        <taxon>Tracheophyta</taxon>
        <taxon>Spermatophyta</taxon>
        <taxon>Magnoliopsida</taxon>
        <taxon>Liliopsida</taxon>
        <taxon>Poales</taxon>
        <taxon>Poaceae</taxon>
        <taxon>BOP clade</taxon>
        <taxon>Oryzoideae</taxon>
        <taxon>Oryzeae</taxon>
        <taxon>Oryzinae</taxon>
        <taxon>Oryza</taxon>
    </lineage>
</organism>
<dbReference type="EnsemblPlants" id="OBART12G19830.1">
    <property type="protein sequence ID" value="OBART12G19830.1"/>
    <property type="gene ID" value="OBART12G19830"/>
</dbReference>